<evidence type="ECO:0000259" key="1">
    <source>
        <dbReference type="Pfam" id="PF11929"/>
    </source>
</evidence>
<dbReference type="InterPro" id="IPR020683">
    <property type="entry name" value="DUF3447"/>
</dbReference>
<gene>
    <name evidence="2" type="ORF">TRFO_08624</name>
</gene>
<name>A0A1J4JIN9_9EUKA</name>
<dbReference type="Gene3D" id="1.25.40.20">
    <property type="entry name" value="Ankyrin repeat-containing domain"/>
    <property type="match status" value="1"/>
</dbReference>
<dbReference type="RefSeq" id="XP_068352193.1">
    <property type="nucleotide sequence ID" value="XM_068494401.1"/>
</dbReference>
<proteinExistence type="predicted"/>
<accession>A0A1J4JIN9</accession>
<dbReference type="AlphaFoldDB" id="A0A1J4JIN9"/>
<dbReference type="Pfam" id="PF00023">
    <property type="entry name" value="Ank"/>
    <property type="match status" value="1"/>
</dbReference>
<dbReference type="Proteomes" id="UP000179807">
    <property type="component" value="Unassembled WGS sequence"/>
</dbReference>
<dbReference type="EMBL" id="MLAK01001026">
    <property type="protein sequence ID" value="OHS99056.1"/>
    <property type="molecule type" value="Genomic_DNA"/>
</dbReference>
<evidence type="ECO:0000313" key="3">
    <source>
        <dbReference type="Proteomes" id="UP000179807"/>
    </source>
</evidence>
<dbReference type="PANTHER" id="PTHR24159">
    <property type="match status" value="1"/>
</dbReference>
<evidence type="ECO:0000313" key="2">
    <source>
        <dbReference type="EMBL" id="OHS99056.1"/>
    </source>
</evidence>
<dbReference type="InterPro" id="IPR002110">
    <property type="entry name" value="Ankyrin_rpt"/>
</dbReference>
<dbReference type="PANTHER" id="PTHR24159:SF5">
    <property type="entry name" value="ANK_REP_REGION DOMAIN-CONTAINING PROTEIN"/>
    <property type="match status" value="1"/>
</dbReference>
<dbReference type="Pfam" id="PF11929">
    <property type="entry name" value="DUF3447"/>
    <property type="match status" value="1"/>
</dbReference>
<protein>
    <recommendedName>
        <fullName evidence="1">DUF3447 domain-containing protein</fullName>
    </recommendedName>
</protein>
<reference evidence="2" key="1">
    <citation type="submission" date="2016-10" db="EMBL/GenBank/DDBJ databases">
        <authorList>
            <person name="Benchimol M."/>
            <person name="Almeida L.G."/>
            <person name="Vasconcelos A.T."/>
            <person name="Perreira-Neves A."/>
            <person name="Rosa I.A."/>
            <person name="Tasca T."/>
            <person name="Bogo M.R."/>
            <person name="de Souza W."/>
        </authorList>
    </citation>
    <scope>NUCLEOTIDE SEQUENCE [LARGE SCALE GENOMIC DNA]</scope>
    <source>
        <strain evidence="2">K</strain>
    </source>
</reference>
<keyword evidence="3" id="KW-1185">Reference proteome</keyword>
<feature type="domain" description="DUF3447" evidence="1">
    <location>
        <begin position="332"/>
        <end position="402"/>
    </location>
</feature>
<organism evidence="2 3">
    <name type="scientific">Tritrichomonas foetus</name>
    <dbReference type="NCBI Taxonomy" id="1144522"/>
    <lineage>
        <taxon>Eukaryota</taxon>
        <taxon>Metamonada</taxon>
        <taxon>Parabasalia</taxon>
        <taxon>Tritrichomonadida</taxon>
        <taxon>Tritrichomonadidae</taxon>
        <taxon>Tritrichomonas</taxon>
    </lineage>
</organism>
<comment type="caution">
    <text evidence="2">The sequence shown here is derived from an EMBL/GenBank/DDBJ whole genome shotgun (WGS) entry which is preliminary data.</text>
</comment>
<dbReference type="VEuPathDB" id="TrichDB:TRFO_08624"/>
<sequence>MTDQDFILRIQAKNNDESAISFNKRNTIVSKILYKKIRENPKEGSYTIKIDGYASIQEISPKCFKILSKIFQLHKYEIPFDEVDFFQEINNKLEIITLTKKLNQVIKEQQAQLHELENESQITSLFDFSWNFIQSFDNILINGQERNEESLVLNVNNFLNEQENIYKSLNASNNESDDTNMNLCISSLLEKYSYSKLNQYHIINKIIHSLSCVTLNSLQTHIFPLLKYLKNHILYHQSLENLQSDEKLIYSIFRHEFNINQPHNIDFLNTKFSLSSSDLPCKFDYHSIFEKKNMNCLELAAFFGYDELFKSICLQLTSNGKNLHKVFEQCKNLAKYAFAGNNANIIHQLKENQVKFRNCLEVAVAYYNFELSEYLLDQHYQDNEINSSVIKTCIQTRNYFCFHNIFIDKLTCLHDSLKVAYHEKDILLIEALIKIRLSYPNDPIDHFGNKILHLAVEEEQYEIVKILLESDFVNPNVRRDLVLICFL</sequence>
<dbReference type="GeneID" id="94829105"/>
<dbReference type="SMART" id="SM00248">
    <property type="entry name" value="ANK"/>
    <property type="match status" value="4"/>
</dbReference>
<dbReference type="SUPFAM" id="SSF48403">
    <property type="entry name" value="Ankyrin repeat"/>
    <property type="match status" value="1"/>
</dbReference>
<dbReference type="InterPro" id="IPR036770">
    <property type="entry name" value="Ankyrin_rpt-contain_sf"/>
</dbReference>